<organism evidence="5 6">
    <name type="scientific">Nitrolancea hollandica Lb</name>
    <dbReference type="NCBI Taxonomy" id="1129897"/>
    <lineage>
        <taxon>Bacteria</taxon>
        <taxon>Pseudomonadati</taxon>
        <taxon>Thermomicrobiota</taxon>
        <taxon>Thermomicrobia</taxon>
        <taxon>Sphaerobacterales</taxon>
        <taxon>Sphaerobacterineae</taxon>
        <taxon>Sphaerobacteraceae</taxon>
        <taxon>Nitrolancea</taxon>
    </lineage>
</organism>
<dbReference type="GO" id="GO:0008270">
    <property type="term" value="F:zinc ion binding"/>
    <property type="evidence" value="ECO:0007669"/>
    <property type="project" value="UniProtKB-KW"/>
</dbReference>
<dbReference type="InterPro" id="IPR036280">
    <property type="entry name" value="Multihaem_cyt_sf"/>
</dbReference>
<dbReference type="InterPro" id="IPR001876">
    <property type="entry name" value="Znf_RanBP2"/>
</dbReference>
<keyword evidence="6" id="KW-1185">Reference proteome</keyword>
<protein>
    <recommendedName>
        <fullName evidence="4">RanBP2-type domain-containing protein</fullName>
    </recommendedName>
</protein>
<evidence type="ECO:0000313" key="5">
    <source>
        <dbReference type="EMBL" id="CCF83144.1"/>
    </source>
</evidence>
<accession>I4EEN2</accession>
<dbReference type="SUPFAM" id="SSF48695">
    <property type="entry name" value="Multiheme cytochromes"/>
    <property type="match status" value="1"/>
</dbReference>
<reference evidence="5 6" key="1">
    <citation type="journal article" date="2012" name="ISME J.">
        <title>Nitrification expanded: discovery, physiology and genomics of a nitrite-oxidizing bacterium from the phylum Chloroflexi.</title>
        <authorList>
            <person name="Sorokin D.Y."/>
            <person name="Lucker S."/>
            <person name="Vejmelkova D."/>
            <person name="Kostrikina N.A."/>
            <person name="Kleerebezem R."/>
            <person name="Rijpstra W.I."/>
            <person name="Damste J.S."/>
            <person name="Le Paslier D."/>
            <person name="Muyzer G."/>
            <person name="Wagner M."/>
            <person name="van Loosdrecht M.C."/>
            <person name="Daims H."/>
        </authorList>
    </citation>
    <scope>NUCLEOTIDE SEQUENCE [LARGE SCALE GENOMIC DNA]</scope>
    <source>
        <strain evidence="6">none</strain>
    </source>
</reference>
<dbReference type="AlphaFoldDB" id="I4EEN2"/>
<comment type="caution">
    <text evidence="5">The sequence shown here is derived from an EMBL/GenBank/DDBJ whole genome shotgun (WGS) entry which is preliminary data.</text>
</comment>
<gene>
    <name evidence="5" type="ORF">NITHO_1920005</name>
</gene>
<name>I4EEN2_9BACT</name>
<keyword evidence="2" id="KW-0863">Zinc-finger</keyword>
<evidence type="ECO:0000313" key="6">
    <source>
        <dbReference type="Proteomes" id="UP000004221"/>
    </source>
</evidence>
<dbReference type="PROSITE" id="PS01358">
    <property type="entry name" value="ZF_RANBP2_1"/>
    <property type="match status" value="1"/>
</dbReference>
<dbReference type="EMBL" id="CAGS01000104">
    <property type="protein sequence ID" value="CCF83144.1"/>
    <property type="molecule type" value="Genomic_DNA"/>
</dbReference>
<sequence length="131" mass="14880">MNWWSTSRDALRFSAFVSFSQSKRTVSMSTDYRCVVCGGEVAEGSVFCDPCGVEDYEDYKRAFYTELTCCKCNRTVLAHNDDAGVTEGICLKCRENWNDEGIGVDDWTCNNCGTTNPDWVLICWQCRYPSI</sequence>
<keyword evidence="1" id="KW-0479">Metal-binding</keyword>
<evidence type="ECO:0000256" key="3">
    <source>
        <dbReference type="ARBA" id="ARBA00022833"/>
    </source>
</evidence>
<dbReference type="Proteomes" id="UP000004221">
    <property type="component" value="Unassembled WGS sequence"/>
</dbReference>
<evidence type="ECO:0000256" key="1">
    <source>
        <dbReference type="ARBA" id="ARBA00022723"/>
    </source>
</evidence>
<evidence type="ECO:0000256" key="2">
    <source>
        <dbReference type="ARBA" id="ARBA00022771"/>
    </source>
</evidence>
<keyword evidence="3" id="KW-0862">Zinc</keyword>
<evidence type="ECO:0000259" key="4">
    <source>
        <dbReference type="PROSITE" id="PS01358"/>
    </source>
</evidence>
<feature type="domain" description="RanBP2-type" evidence="4">
    <location>
        <begin position="107"/>
        <end position="126"/>
    </location>
</feature>
<proteinExistence type="predicted"/>